<dbReference type="AlphaFoldDB" id="A0A3Q7GG74"/>
<accession>A0A3Q7GG74</accession>
<dbReference type="FunCoup" id="A0A3Q7GG74">
    <property type="interactions" value="147"/>
</dbReference>
<dbReference type="CDD" id="cd03784">
    <property type="entry name" value="GT1_Gtf-like"/>
    <property type="match status" value="2"/>
</dbReference>
<dbReference type="OMA" id="KSWLDQF"/>
<dbReference type="Gene3D" id="3.40.50.2000">
    <property type="entry name" value="Glycogen Phosphorylase B"/>
    <property type="match status" value="4"/>
</dbReference>
<evidence type="ECO:0000256" key="2">
    <source>
        <dbReference type="ARBA" id="ARBA00022679"/>
    </source>
</evidence>
<evidence type="ECO:0000313" key="3">
    <source>
        <dbReference type="EnsemblPlants" id="Solyc05g010710.2.1"/>
    </source>
</evidence>
<keyword evidence="2" id="KW-0808">Transferase</keyword>
<comment type="similarity">
    <text evidence="1">Belongs to the UDP-glycosyltransferase family.</text>
</comment>
<dbReference type="Gramene" id="Solyc05g010710.2.1">
    <property type="protein sequence ID" value="Solyc05g010710.2.1"/>
    <property type="gene ID" value="Solyc05g010710.2"/>
</dbReference>
<sequence length="860" mass="95186">MSQNGVHILIFPFPAQGHILPLLDFTHQLLLRGFKITILVTPKNVPILDPLISTHPSVEILVFPFPGHPSLPSGVENIKDVGNSGNTPIIGGLRKLRGPIVEWFKAQSNPICDFFLGWTLDLAQEVVPGLYLFLIFGRILRLYKDLGFVEFNGLPKSPRFVREHLPSVFQRFIEGGDPDWEIVRNGLIANGKSFGSIFNTFEVLESEYLGFLKKEMGHNRVQKLLTKAQMEALTIGLEKSGVRFILVAKQLTAQQEEQDFGSVSKGFEERVLGRGLVIKGWAPQVEILGHRAVGGFLSHCGWNSVLEAIVAGKLILGWPMEADQFINTWLLVDNMKTSIRICEGSDSVPDPMELGRKISEAMSSDLFKERAKKMSNEALEAVKIGGSSKRDLDSIVRDSKNGVHILIFPYPAQGHILALLDLTHQLLLHGFKITVLVTPKNVPILDPLISTHPSVEILVFPFPGHPSLPSGVENIKDVGNSGNAPIIAGLSKLRGPIVEWFKAQSNPPVAIIYDFFLGWTLDLAQEIGVPGIVFYGVGALLISIFFDVWKNIEAYKGLGFLEFNGLPKSPRFVKEHLPSVFLKFKEDDPTWEIVRNGFIANGKSFGSIFNTFETLDSEYLGFLKKQMGHERVYSIGPINLVGGPGRNGKCDDNANEKIFTWLNECPNESVLYVAFGSQKLLTKAQMEALTIGLEKSEVRFILVAKQLTAQQEEQGFGSVPLGFEERVLGRGLVIKGWAPQVEILGHRAVGGFLSHCGWNSVMEAIVAGVIILGWPMEADQFINTWLLVDNMKTSIRVCEGSDSVPDPIELGRKINEAMNNDLFKKRAKELKDEAYEAVKIGGSSKRDLDAIVTELAQLES</sequence>
<organism evidence="3">
    <name type="scientific">Solanum lycopersicum</name>
    <name type="common">Tomato</name>
    <name type="synonym">Lycopersicon esculentum</name>
    <dbReference type="NCBI Taxonomy" id="4081"/>
    <lineage>
        <taxon>Eukaryota</taxon>
        <taxon>Viridiplantae</taxon>
        <taxon>Streptophyta</taxon>
        <taxon>Embryophyta</taxon>
        <taxon>Tracheophyta</taxon>
        <taxon>Spermatophyta</taxon>
        <taxon>Magnoliopsida</taxon>
        <taxon>eudicotyledons</taxon>
        <taxon>Gunneridae</taxon>
        <taxon>Pentapetalae</taxon>
        <taxon>asterids</taxon>
        <taxon>lamiids</taxon>
        <taxon>Solanales</taxon>
        <taxon>Solanaceae</taxon>
        <taxon>Solanoideae</taxon>
        <taxon>Solaneae</taxon>
        <taxon>Solanum</taxon>
        <taxon>Solanum subgen. Lycopersicon</taxon>
    </lineage>
</organism>
<reference evidence="3" key="2">
    <citation type="submission" date="2019-01" db="UniProtKB">
        <authorList>
            <consortium name="EnsemblPlants"/>
        </authorList>
    </citation>
    <scope>IDENTIFICATION</scope>
    <source>
        <strain evidence="3">cv. Heinz 1706</strain>
    </source>
</reference>
<dbReference type="SUPFAM" id="SSF53756">
    <property type="entry name" value="UDP-Glycosyltransferase/glycogen phosphorylase"/>
    <property type="match status" value="2"/>
</dbReference>
<reference evidence="3" key="1">
    <citation type="journal article" date="2012" name="Nature">
        <title>The tomato genome sequence provides insights into fleshy fruit evolution.</title>
        <authorList>
            <consortium name="Tomato Genome Consortium"/>
        </authorList>
    </citation>
    <scope>NUCLEOTIDE SEQUENCE [LARGE SCALE GENOMIC DNA]</scope>
    <source>
        <strain evidence="3">cv. Heinz 1706</strain>
    </source>
</reference>
<evidence type="ECO:0008006" key="5">
    <source>
        <dbReference type="Google" id="ProtNLM"/>
    </source>
</evidence>
<name>A0A3Q7GG74_SOLLC</name>
<keyword evidence="4" id="KW-1185">Reference proteome</keyword>
<proteinExistence type="inferred from homology"/>
<protein>
    <recommendedName>
        <fullName evidence="5">UDP-glycosyltransferases domain-containing protein</fullName>
    </recommendedName>
</protein>
<dbReference type="PANTHER" id="PTHR48047:SF28">
    <property type="entry name" value="F11M15.8 PROTEIN"/>
    <property type="match status" value="1"/>
</dbReference>
<evidence type="ECO:0000256" key="1">
    <source>
        <dbReference type="ARBA" id="ARBA00009995"/>
    </source>
</evidence>
<dbReference type="GO" id="GO:0035251">
    <property type="term" value="F:UDP-glucosyltransferase activity"/>
    <property type="evidence" value="ECO:0000318"/>
    <property type="project" value="GO_Central"/>
</dbReference>
<dbReference type="EnsemblPlants" id="Solyc05g010710.2.1">
    <property type="protein sequence ID" value="Solyc05g010710.2.1"/>
    <property type="gene ID" value="Solyc05g010710.2"/>
</dbReference>
<dbReference type="Proteomes" id="UP000004994">
    <property type="component" value="Chromosome 5"/>
</dbReference>
<dbReference type="PaxDb" id="4081-Solyc05g010710.1.1"/>
<dbReference type="InterPro" id="IPR002213">
    <property type="entry name" value="UDP_glucos_trans"/>
</dbReference>
<dbReference type="PANTHER" id="PTHR48047">
    <property type="entry name" value="GLYCOSYLTRANSFERASE"/>
    <property type="match status" value="1"/>
</dbReference>
<dbReference type="FunFam" id="3.40.50.2000:FF:000064">
    <property type="entry name" value="Glycosyltransferase"/>
    <property type="match status" value="2"/>
</dbReference>
<evidence type="ECO:0000313" key="4">
    <source>
        <dbReference type="Proteomes" id="UP000004994"/>
    </source>
</evidence>
<dbReference type="Pfam" id="PF00201">
    <property type="entry name" value="UDPGT"/>
    <property type="match status" value="2"/>
</dbReference>
<dbReference type="InParanoid" id="A0A3Q7GG74"/>